<keyword evidence="3" id="KW-1185">Reference proteome</keyword>
<accession>A0A2L2SN20</accession>
<dbReference type="Proteomes" id="UP000245910">
    <property type="component" value="Chromosome IIII"/>
</dbReference>
<reference evidence="3" key="1">
    <citation type="submission" date="2014-10" db="EMBL/GenBank/DDBJ databases">
        <authorList>
            <person name="King R."/>
        </authorList>
    </citation>
    <scope>NUCLEOTIDE SEQUENCE [LARGE SCALE GENOMIC DNA]</scope>
    <source>
        <strain evidence="3">A3/5</strain>
    </source>
</reference>
<organism evidence="2 3">
    <name type="scientific">Fusarium venenatum</name>
    <dbReference type="NCBI Taxonomy" id="56646"/>
    <lineage>
        <taxon>Eukaryota</taxon>
        <taxon>Fungi</taxon>
        <taxon>Dikarya</taxon>
        <taxon>Ascomycota</taxon>
        <taxon>Pezizomycotina</taxon>
        <taxon>Sordariomycetes</taxon>
        <taxon>Hypocreomycetidae</taxon>
        <taxon>Hypocreales</taxon>
        <taxon>Nectriaceae</taxon>
        <taxon>Fusarium</taxon>
    </lineage>
</organism>
<keyword evidence="1" id="KW-0812">Transmembrane</keyword>
<evidence type="ECO:0000256" key="1">
    <source>
        <dbReference type="SAM" id="Phobius"/>
    </source>
</evidence>
<keyword evidence="1" id="KW-0472">Membrane</keyword>
<evidence type="ECO:0000313" key="2">
    <source>
        <dbReference type="EMBL" id="CEI38784.1"/>
    </source>
</evidence>
<dbReference type="AlphaFoldDB" id="A0A2L2SN20"/>
<protein>
    <submittedName>
        <fullName evidence="2">Uncharacterized protein</fullName>
    </submittedName>
</protein>
<keyword evidence="1" id="KW-1133">Transmembrane helix</keyword>
<feature type="transmembrane region" description="Helical" evidence="1">
    <location>
        <begin position="6"/>
        <end position="28"/>
    </location>
</feature>
<evidence type="ECO:0000313" key="3">
    <source>
        <dbReference type="Proteomes" id="UP000245910"/>
    </source>
</evidence>
<dbReference type="EMBL" id="LN649232">
    <property type="protein sequence ID" value="CEI38784.1"/>
    <property type="molecule type" value="Genomic_DNA"/>
</dbReference>
<proteinExistence type="predicted"/>
<name>A0A2L2SN20_9HYPO</name>
<sequence length="107" mass="12094">MAHIHSLVSLCLIIYIIVCFEVCGFCFACEDARPKAQMIKSSKTLNQYRAGHLTTIWCLTLNGDLADLCEFICNKIPVYCERHMIHIHAALQGILGVYVNLPHYVIV</sequence>